<dbReference type="AlphaFoldDB" id="A0A833H3K7"/>
<dbReference type="SUPFAM" id="SSF48403">
    <property type="entry name" value="Ankyrin repeat"/>
    <property type="match status" value="2"/>
</dbReference>
<reference evidence="4 5" key="1">
    <citation type="submission" date="2019-10" db="EMBL/GenBank/DDBJ databases">
        <title>Extracellular Electron Transfer in a Candidatus Methanoperedens spp. Enrichment Culture.</title>
        <authorList>
            <person name="Berger S."/>
            <person name="Rangel Shaw D."/>
            <person name="Berben T."/>
            <person name="In 'T Zandt M."/>
            <person name="Frank J."/>
            <person name="Reimann J."/>
            <person name="Jetten M.S.M."/>
            <person name="Welte C.U."/>
        </authorList>
    </citation>
    <scope>NUCLEOTIDE SEQUENCE [LARGE SCALE GENOMIC DNA]</scope>
    <source>
        <strain evidence="4">SB12</strain>
    </source>
</reference>
<evidence type="ECO:0000313" key="4">
    <source>
        <dbReference type="EMBL" id="KAB2933996.1"/>
    </source>
</evidence>
<dbReference type="Pfam" id="PF00023">
    <property type="entry name" value="Ank"/>
    <property type="match status" value="1"/>
</dbReference>
<dbReference type="SMART" id="SM00248">
    <property type="entry name" value="ANK"/>
    <property type="match status" value="5"/>
</dbReference>
<dbReference type="Gene3D" id="1.25.40.20">
    <property type="entry name" value="Ankyrin repeat-containing domain"/>
    <property type="match status" value="3"/>
</dbReference>
<dbReference type="Pfam" id="PF12796">
    <property type="entry name" value="Ank_2"/>
    <property type="match status" value="1"/>
</dbReference>
<dbReference type="EMBL" id="WBUI01000004">
    <property type="protein sequence ID" value="KAB2933996.1"/>
    <property type="molecule type" value="Genomic_DNA"/>
</dbReference>
<dbReference type="PROSITE" id="PS51257">
    <property type="entry name" value="PROKAR_LIPOPROTEIN"/>
    <property type="match status" value="1"/>
</dbReference>
<evidence type="ECO:0000256" key="1">
    <source>
        <dbReference type="ARBA" id="ARBA00022737"/>
    </source>
</evidence>
<dbReference type="InterPro" id="IPR002110">
    <property type="entry name" value="Ankyrin_rpt"/>
</dbReference>
<dbReference type="PANTHER" id="PTHR24126">
    <property type="entry name" value="ANKYRIN REPEAT, PH AND SEC7 DOMAIN CONTAINING PROTEIN SECG-RELATED"/>
    <property type="match status" value="1"/>
</dbReference>
<keyword evidence="2 3" id="KW-0040">ANK repeat</keyword>
<dbReference type="PROSITE" id="PS50297">
    <property type="entry name" value="ANK_REP_REGION"/>
    <property type="match status" value="2"/>
</dbReference>
<dbReference type="Proteomes" id="UP000460298">
    <property type="component" value="Unassembled WGS sequence"/>
</dbReference>
<evidence type="ECO:0000313" key="5">
    <source>
        <dbReference type="Proteomes" id="UP000460298"/>
    </source>
</evidence>
<proteinExistence type="predicted"/>
<organism evidence="4 5">
    <name type="scientific">Leptonema illini</name>
    <dbReference type="NCBI Taxonomy" id="183"/>
    <lineage>
        <taxon>Bacteria</taxon>
        <taxon>Pseudomonadati</taxon>
        <taxon>Spirochaetota</taxon>
        <taxon>Spirochaetia</taxon>
        <taxon>Leptospirales</taxon>
        <taxon>Leptospiraceae</taxon>
        <taxon>Leptonema</taxon>
    </lineage>
</organism>
<name>A0A833H3K7_9LEPT</name>
<evidence type="ECO:0008006" key="6">
    <source>
        <dbReference type="Google" id="ProtNLM"/>
    </source>
</evidence>
<evidence type="ECO:0000256" key="2">
    <source>
        <dbReference type="ARBA" id="ARBA00023043"/>
    </source>
</evidence>
<dbReference type="InterPro" id="IPR036770">
    <property type="entry name" value="Ankyrin_rpt-contain_sf"/>
</dbReference>
<evidence type="ECO:0000256" key="3">
    <source>
        <dbReference type="PROSITE-ProRule" id="PRU00023"/>
    </source>
</evidence>
<protein>
    <recommendedName>
        <fullName evidence="6">Ankyrin repeat domain-containing protein</fullName>
    </recommendedName>
</protein>
<dbReference type="PANTHER" id="PTHR24126:SF14">
    <property type="entry name" value="ANK_REP_REGION DOMAIN-CONTAINING PROTEIN"/>
    <property type="match status" value="1"/>
</dbReference>
<gene>
    <name evidence="4" type="ORF">F9K24_05885</name>
</gene>
<accession>A0A833H3K7</accession>
<feature type="repeat" description="ANK" evidence="3">
    <location>
        <begin position="341"/>
        <end position="373"/>
    </location>
</feature>
<keyword evidence="1" id="KW-0677">Repeat</keyword>
<feature type="repeat" description="ANK" evidence="3">
    <location>
        <begin position="231"/>
        <end position="263"/>
    </location>
</feature>
<comment type="caution">
    <text evidence="4">The sequence shown here is derived from an EMBL/GenBank/DDBJ whole genome shotgun (WGS) entry which is preliminary data.</text>
</comment>
<sequence>MLTGARTIMRNLIVCTLLVFVSLFASCSTMLEKAAVNNDVEMAKQALAKGEKIEDQKFVGLTAARWGSIAFLEFLLQQKYDLKYKDEKGRTLLHAAVSPPEMVGSDDKIRKLYEDRLNAALFLIKNGVDVNAVDNDGITPLLQAVGGDFIELDRKLKKESEKIAEQRKKVEFGRSADDAVELSKMVQEYEKSREKGMEDIRRLNGLQLPFDRMATALLNAGANTKAVESLNQNTALHLAVLRQSEATVKALTGKGASTNAQNSFGNTPLHLARSQRPVYDLLIQAKADPRILNKDMLTAYDMADWRIDVWAAAGRGDTAAIEEYIKLGGSVDAYGRYINIWGWTPMHVAAYQGQKAVVDLLLKNKADINSLFRGNLGDVPFPMSLANINPFAAMKSMTSGKTPVSTPVLLAQKNEKKELVDYMTSKGAFDAVPFAETGDYMKKWQSRRMWGYKID</sequence>
<dbReference type="PROSITE" id="PS50088">
    <property type="entry name" value="ANK_REPEAT"/>
    <property type="match status" value="2"/>
</dbReference>